<dbReference type="InterPro" id="IPR001915">
    <property type="entry name" value="Peptidase_M48"/>
</dbReference>
<evidence type="ECO:0000256" key="4">
    <source>
        <dbReference type="ARBA" id="ARBA00022833"/>
    </source>
</evidence>
<dbReference type="PANTHER" id="PTHR34978">
    <property type="entry name" value="POSSIBLE SENSOR-TRANSDUCER PROTEIN BLAR"/>
    <property type="match status" value="1"/>
</dbReference>
<evidence type="ECO:0000256" key="1">
    <source>
        <dbReference type="ARBA" id="ARBA00022670"/>
    </source>
</evidence>
<keyword evidence="7" id="KW-1133">Transmembrane helix</keyword>
<dbReference type="EMBL" id="FXWJ01000003">
    <property type="protein sequence ID" value="SMQ71205.1"/>
    <property type="molecule type" value="Genomic_DNA"/>
</dbReference>
<evidence type="ECO:0000256" key="7">
    <source>
        <dbReference type="SAM" id="Phobius"/>
    </source>
</evidence>
<reference evidence="9 10" key="1">
    <citation type="submission" date="2017-04" db="EMBL/GenBank/DDBJ databases">
        <authorList>
            <person name="Varghese N."/>
            <person name="Submissions S."/>
        </authorList>
    </citation>
    <scope>NUCLEOTIDE SEQUENCE [LARGE SCALE GENOMIC DNA]</scope>
    <source>
        <strain evidence="9 10">VKM Ac-1784</strain>
    </source>
</reference>
<evidence type="ECO:0000256" key="5">
    <source>
        <dbReference type="ARBA" id="ARBA00023049"/>
    </source>
</evidence>
<protein>
    <submittedName>
        <fullName evidence="9">Peptidase family M48</fullName>
    </submittedName>
</protein>
<organism evidence="9 10">
    <name type="scientific">Plantibacter elymi</name>
    <name type="common">nom. nud.</name>
    <dbReference type="NCBI Taxonomy" id="199708"/>
    <lineage>
        <taxon>Bacteria</taxon>
        <taxon>Bacillati</taxon>
        <taxon>Actinomycetota</taxon>
        <taxon>Actinomycetes</taxon>
        <taxon>Micrococcales</taxon>
        <taxon>Microbacteriaceae</taxon>
        <taxon>Plantibacter</taxon>
    </lineage>
</organism>
<evidence type="ECO:0000313" key="10">
    <source>
        <dbReference type="Proteomes" id="UP000194464"/>
    </source>
</evidence>
<sequence>MPLVLALLAYTGLTIVAAPLVLTRGHWRMRRPGLALILWHGAFLSGIAAAIVSMVVAVALAVGVNGMVPTMRTDAFGPTVIVVSAWLALAIVGGLSALVLARAEPLLELDREAEKSFADLLDSGFARSERVGRLTIRFIASSLPIACTSPGRRAEVIVSTRLQDELSAGELRAVIEHERAHLRHRHALVKRLALINSACLPGVLGATEFKRATDLLIELIADDSAARVCGHHQVSMALARIAELRSSAGLVARSDRLLQLSPNHVRATQRRADARPSVSAEGVFYLPC</sequence>
<comment type="similarity">
    <text evidence="6">Belongs to the peptidase M48 family.</text>
</comment>
<name>A0ABY1RFP9_9MICO</name>
<evidence type="ECO:0000256" key="2">
    <source>
        <dbReference type="ARBA" id="ARBA00022723"/>
    </source>
</evidence>
<dbReference type="CDD" id="cd07326">
    <property type="entry name" value="M56_BlaR1_MecR1_like"/>
    <property type="match status" value="1"/>
</dbReference>
<evidence type="ECO:0000256" key="6">
    <source>
        <dbReference type="RuleBase" id="RU003983"/>
    </source>
</evidence>
<comment type="cofactor">
    <cofactor evidence="6">
        <name>Zn(2+)</name>
        <dbReference type="ChEBI" id="CHEBI:29105"/>
    </cofactor>
    <text evidence="6">Binds 1 zinc ion per subunit.</text>
</comment>
<dbReference type="PANTHER" id="PTHR34978:SF3">
    <property type="entry name" value="SLR0241 PROTEIN"/>
    <property type="match status" value="1"/>
</dbReference>
<dbReference type="RefSeq" id="WP_165767040.1">
    <property type="nucleotide sequence ID" value="NZ_FXWJ01000003.1"/>
</dbReference>
<evidence type="ECO:0000259" key="8">
    <source>
        <dbReference type="Pfam" id="PF01435"/>
    </source>
</evidence>
<keyword evidence="7" id="KW-0812">Transmembrane</keyword>
<keyword evidence="10" id="KW-1185">Reference proteome</keyword>
<keyword evidence="1 6" id="KW-0645">Protease</keyword>
<keyword evidence="4 6" id="KW-0862">Zinc</keyword>
<gene>
    <name evidence="9" type="ORF">SAMN06295909_2487</name>
</gene>
<keyword evidence="5 6" id="KW-0482">Metalloprotease</keyword>
<evidence type="ECO:0000256" key="3">
    <source>
        <dbReference type="ARBA" id="ARBA00022801"/>
    </source>
</evidence>
<comment type="caution">
    <text evidence="9">The sequence shown here is derived from an EMBL/GenBank/DDBJ whole genome shotgun (WGS) entry which is preliminary data.</text>
</comment>
<dbReference type="Pfam" id="PF01435">
    <property type="entry name" value="Peptidase_M48"/>
    <property type="match status" value="1"/>
</dbReference>
<dbReference type="InterPro" id="IPR052173">
    <property type="entry name" value="Beta-lactam_resp_regulator"/>
</dbReference>
<dbReference type="Proteomes" id="UP000194464">
    <property type="component" value="Unassembled WGS sequence"/>
</dbReference>
<feature type="domain" description="Peptidase M48" evidence="8">
    <location>
        <begin position="152"/>
        <end position="204"/>
    </location>
</feature>
<feature type="transmembrane region" description="Helical" evidence="7">
    <location>
        <begin position="76"/>
        <end position="101"/>
    </location>
</feature>
<feature type="transmembrane region" description="Helical" evidence="7">
    <location>
        <begin position="41"/>
        <end position="64"/>
    </location>
</feature>
<accession>A0ABY1RFP9</accession>
<evidence type="ECO:0000313" key="9">
    <source>
        <dbReference type="EMBL" id="SMQ71205.1"/>
    </source>
</evidence>
<keyword evidence="3 6" id="KW-0378">Hydrolase</keyword>
<dbReference type="Gene3D" id="3.30.2010.10">
    <property type="entry name" value="Metalloproteases ('zincins'), catalytic domain"/>
    <property type="match status" value="1"/>
</dbReference>
<keyword evidence="7" id="KW-0472">Membrane</keyword>
<keyword evidence="2" id="KW-0479">Metal-binding</keyword>
<proteinExistence type="inferred from homology"/>